<dbReference type="Pfam" id="PF07690">
    <property type="entry name" value="MFS_1"/>
    <property type="match status" value="2"/>
</dbReference>
<comment type="subcellular location">
    <subcellularLocation>
        <location evidence="1">Cell membrane</location>
        <topology evidence="1">Multi-pass membrane protein</topology>
    </subcellularLocation>
</comment>
<name>A0ABU3N060_9SPHN</name>
<dbReference type="PANTHER" id="PTHR42718">
    <property type="entry name" value="MAJOR FACILITATOR SUPERFAMILY MULTIDRUG TRANSPORTER MFSC"/>
    <property type="match status" value="1"/>
</dbReference>
<feature type="transmembrane region" description="Helical" evidence="7">
    <location>
        <begin position="45"/>
        <end position="63"/>
    </location>
</feature>
<dbReference type="InterPro" id="IPR011701">
    <property type="entry name" value="MFS"/>
</dbReference>
<dbReference type="Gene3D" id="1.20.1250.20">
    <property type="entry name" value="MFS general substrate transporter like domains"/>
    <property type="match status" value="1"/>
</dbReference>
<keyword evidence="6 7" id="KW-0472">Membrane</keyword>
<evidence type="ECO:0000256" key="3">
    <source>
        <dbReference type="ARBA" id="ARBA00022475"/>
    </source>
</evidence>
<reference evidence="9" key="1">
    <citation type="submission" date="2022-04" db="EMBL/GenBank/DDBJ databases">
        <title>Tomato heritable bacteria conferring resistance against bacterial wilt.</title>
        <authorList>
            <person name="Yin J."/>
        </authorList>
    </citation>
    <scope>NUCLEOTIDE SEQUENCE</scope>
    <source>
        <strain evidence="9">Cra20</strain>
    </source>
</reference>
<dbReference type="InterPro" id="IPR020846">
    <property type="entry name" value="MFS_dom"/>
</dbReference>
<feature type="transmembrane region" description="Helical" evidence="7">
    <location>
        <begin position="195"/>
        <end position="212"/>
    </location>
</feature>
<feature type="transmembrane region" description="Helical" evidence="7">
    <location>
        <begin position="100"/>
        <end position="121"/>
    </location>
</feature>
<keyword evidence="5 7" id="KW-1133">Transmembrane helix</keyword>
<feature type="transmembrane region" description="Helical" evidence="7">
    <location>
        <begin position="352"/>
        <end position="380"/>
    </location>
</feature>
<dbReference type="Gene3D" id="1.20.1720.10">
    <property type="entry name" value="Multidrug resistance protein D"/>
    <property type="match status" value="1"/>
</dbReference>
<keyword evidence="4 7" id="KW-0812">Transmembrane</keyword>
<keyword evidence="3" id="KW-1003">Cell membrane</keyword>
<evidence type="ECO:0000259" key="8">
    <source>
        <dbReference type="PROSITE" id="PS50850"/>
    </source>
</evidence>
<evidence type="ECO:0000256" key="7">
    <source>
        <dbReference type="SAM" id="Phobius"/>
    </source>
</evidence>
<organism evidence="9">
    <name type="scientific">Sphingomonas psychrotolerans</name>
    <dbReference type="NCBI Taxonomy" id="1327635"/>
    <lineage>
        <taxon>Bacteria</taxon>
        <taxon>Pseudomonadati</taxon>
        <taxon>Pseudomonadota</taxon>
        <taxon>Alphaproteobacteria</taxon>
        <taxon>Sphingomonadales</taxon>
        <taxon>Sphingomonadaceae</taxon>
        <taxon>Sphingomonas</taxon>
    </lineage>
</organism>
<keyword evidence="2" id="KW-0813">Transport</keyword>
<evidence type="ECO:0000256" key="1">
    <source>
        <dbReference type="ARBA" id="ARBA00004651"/>
    </source>
</evidence>
<feature type="domain" description="Major facilitator superfamily (MFS) profile" evidence="8">
    <location>
        <begin position="9"/>
        <end position="450"/>
    </location>
</feature>
<dbReference type="PROSITE" id="PS50850">
    <property type="entry name" value="MFS"/>
    <property type="match status" value="1"/>
</dbReference>
<dbReference type="NCBIfam" id="TIGR00711">
    <property type="entry name" value="efflux_EmrB"/>
    <property type="match status" value="1"/>
</dbReference>
<dbReference type="SUPFAM" id="SSF103473">
    <property type="entry name" value="MFS general substrate transporter"/>
    <property type="match status" value="1"/>
</dbReference>
<feature type="transmembrane region" description="Helical" evidence="7">
    <location>
        <begin position="163"/>
        <end position="183"/>
    </location>
</feature>
<feature type="transmembrane region" description="Helical" evidence="7">
    <location>
        <begin position="75"/>
        <end position="94"/>
    </location>
</feature>
<feature type="transmembrane region" description="Helical" evidence="7">
    <location>
        <begin position="262"/>
        <end position="287"/>
    </location>
</feature>
<comment type="caution">
    <text evidence="9">The sequence shown here is derived from an EMBL/GenBank/DDBJ whole genome shotgun (WGS) entry which is preliminary data.</text>
</comment>
<feature type="transmembrane region" description="Helical" evidence="7">
    <location>
        <begin position="293"/>
        <end position="315"/>
    </location>
</feature>
<feature type="transmembrane region" description="Helical" evidence="7">
    <location>
        <begin position="133"/>
        <end position="151"/>
    </location>
</feature>
<evidence type="ECO:0000256" key="5">
    <source>
        <dbReference type="ARBA" id="ARBA00022989"/>
    </source>
</evidence>
<evidence type="ECO:0000256" key="2">
    <source>
        <dbReference type="ARBA" id="ARBA00022448"/>
    </source>
</evidence>
<dbReference type="PANTHER" id="PTHR42718:SF42">
    <property type="entry name" value="EXPORT PROTEIN"/>
    <property type="match status" value="1"/>
</dbReference>
<protein>
    <submittedName>
        <fullName evidence="9">MFS transporter</fullName>
    </submittedName>
</protein>
<accession>A0ABU3N060</accession>
<sequence>MSAAHPRLTLVACILASSLAFIDGSVTNVALPAIGADLGATPAELQWTINAYLLPLSALLLIGGAAGDHFGRRKLLVIGIAIFALASIACALAADLTLLLAARAAQGIGAAILLPNSLATLSHAFTGEARGKAIGTWAGVGAIAGAVGPPLGGWLVDAIGWRAIFYVNVPIAAAAIGIALLYVEESAEGELPLDLPGAFSATAALGALTWGLTLWSSHRAFDPAVAIGLAAGLLATALFLWIEHRRGSRAMMPFAMFGSRAFAGLTLLTFLLYGALGGVLLLLPYVLIQAAGYSALEAGLALLPMPLGMGVASRVMGRLTAKIGPRWPLTIGAGVVAIGFASLVLVDDGAPYWTSVFPGCLLIAIGMSSVAAPLTTAVLASVDDTHAGTASGFNSAIARTGGLIATAIAGAVISSAGPGLIAAFHGGALVGAALAAASSVTALLTLGQTRAPRSERSPALQGRG</sequence>
<feature type="transmembrane region" description="Helical" evidence="7">
    <location>
        <begin position="427"/>
        <end position="446"/>
    </location>
</feature>
<gene>
    <name evidence="9" type="ORF">MZO42_02925</name>
</gene>
<dbReference type="EMBL" id="JALMLT010000001">
    <property type="protein sequence ID" value="MDT8757641.1"/>
    <property type="molecule type" value="Genomic_DNA"/>
</dbReference>
<evidence type="ECO:0000256" key="4">
    <source>
        <dbReference type="ARBA" id="ARBA00022692"/>
    </source>
</evidence>
<proteinExistence type="predicted"/>
<dbReference type="InterPro" id="IPR036259">
    <property type="entry name" value="MFS_trans_sf"/>
</dbReference>
<evidence type="ECO:0000313" key="9">
    <source>
        <dbReference type="EMBL" id="MDT8757641.1"/>
    </source>
</evidence>
<dbReference type="InterPro" id="IPR004638">
    <property type="entry name" value="EmrB-like"/>
</dbReference>
<feature type="transmembrane region" description="Helical" evidence="7">
    <location>
        <begin position="401"/>
        <end position="421"/>
    </location>
</feature>
<evidence type="ECO:0000256" key="6">
    <source>
        <dbReference type="ARBA" id="ARBA00023136"/>
    </source>
</evidence>
<dbReference type="CDD" id="cd17321">
    <property type="entry name" value="MFS_MMR_MDR_like"/>
    <property type="match status" value="1"/>
</dbReference>
<feature type="transmembrane region" description="Helical" evidence="7">
    <location>
        <begin position="327"/>
        <end position="346"/>
    </location>
</feature>
<feature type="transmembrane region" description="Helical" evidence="7">
    <location>
        <begin position="224"/>
        <end position="242"/>
    </location>
</feature>